<dbReference type="Gene3D" id="3.40.50.2000">
    <property type="entry name" value="Glycogen Phosphorylase B"/>
    <property type="match status" value="1"/>
</dbReference>
<name>A0A369KEQ3_9BACT</name>
<dbReference type="EMBL" id="QQBG01000028">
    <property type="protein sequence ID" value="RDB31165.1"/>
    <property type="molecule type" value="Genomic_DNA"/>
</dbReference>
<proteinExistence type="predicted"/>
<dbReference type="OrthoDB" id="9818825at2"/>
<evidence type="ECO:0000313" key="2">
    <source>
        <dbReference type="Proteomes" id="UP000253816"/>
    </source>
</evidence>
<sequence>MSLSPLEDLSIQVLESPIEELPKILTSILKTVQEIRDFPVFSSTVTELIWMSCVALLFQDEDTCLQNLRKLITHLEEIGSETTSFSQIVKEWILSPITALDQPLDNGLIHVRSFLKLSQTPAAPPLSPVGSFLDWSYMGPENASMHLVWIDEWTLPHLEHLEGLSQPILVFPRLTTLLHALSSSQSWLSKWLNQELYVLVLDRPLLFQLEEQKLLLDPQKPLGLVTPKQKSFWWQQEPSLWEMCQKDVFECSLQKAVTSLQKRIHALQRNLMMLIPQNLHSSFAMYEQANLTYKQEQRIFHPFTFCKVLWNKKDKKQPSSFPEKEIPRIFHIVEQLEDFSSKNLIHLLEFRDKKSYTPVVISLELSTQLSKWLNRNPSFSSLRARKTLHFLKQNQISYAPADIRMSLDESIENIIDRTLKASPDLLVFHGMNPIHLALAHQIEGVKKMLITDTVDAHDDLPFDRIITHFGSNKGKQRFLTPPPKQEEKQWDTVKFFQNFSSPSRFNFLAATLIHNPRLSCSPDFRDVLEEVLETCPKMHLAIFGQPSGETLRHFFNWKKWGNRVLIPRSLEEKRNLLMRTNLYFQPFPIGPQEDVVPFVMQFCPIVTLDVPSPWHARQIAAQQWTDSQTIAKSPSHYVEIVQELYRNPKALFMCAQRSLLRSFIISEPAWYAGQVEREMKALCNI</sequence>
<protein>
    <submittedName>
        <fullName evidence="1">Uncharacterized protein</fullName>
    </submittedName>
</protein>
<reference evidence="1 2" key="1">
    <citation type="submission" date="2018-07" db="EMBL/GenBank/DDBJ databases">
        <title>Comparative genomics of the Candidatus Parilichlamydiaceae reveals evidence of convergent evolution and genome reduction in the phylum Chlamydiae.</title>
        <authorList>
            <person name="Taylor-Brown A."/>
            <person name="Polkinghorne A."/>
        </authorList>
    </citation>
    <scope>NUCLEOTIDE SEQUENCE [LARGE SCALE GENOMIC DNA]</scope>
    <source>
        <strain evidence="1 2">Hat2</strain>
    </source>
</reference>
<dbReference type="RefSeq" id="WP_114544666.1">
    <property type="nucleotide sequence ID" value="NZ_QQBG01000028.1"/>
</dbReference>
<evidence type="ECO:0000313" key="1">
    <source>
        <dbReference type="EMBL" id="RDB31165.1"/>
    </source>
</evidence>
<dbReference type="AlphaFoldDB" id="A0A369KEQ3"/>
<dbReference type="Proteomes" id="UP000253816">
    <property type="component" value="Unassembled WGS sequence"/>
</dbReference>
<comment type="caution">
    <text evidence="1">The sequence shown here is derived from an EMBL/GenBank/DDBJ whole genome shotgun (WGS) entry which is preliminary data.</text>
</comment>
<organism evidence="1 2">
    <name type="scientific">Candidatus Similichlamydia laticola</name>
    <dbReference type="NCBI Taxonomy" id="2170265"/>
    <lineage>
        <taxon>Bacteria</taxon>
        <taxon>Pseudomonadati</taxon>
        <taxon>Chlamydiota</taxon>
        <taxon>Chlamydiia</taxon>
        <taxon>Parachlamydiales</taxon>
        <taxon>Candidatus Parilichlamydiaceae</taxon>
        <taxon>Candidatus Similichlamydia</taxon>
    </lineage>
</organism>
<gene>
    <name evidence="1" type="ORF">HAT2_00733</name>
</gene>
<accession>A0A369KEQ3</accession>
<keyword evidence="2" id="KW-1185">Reference proteome</keyword>